<dbReference type="InterPro" id="IPR037046">
    <property type="entry name" value="AlkA_N_sf"/>
</dbReference>
<evidence type="ECO:0000313" key="6">
    <source>
        <dbReference type="EMBL" id="NEW06416.1"/>
    </source>
</evidence>
<keyword evidence="3" id="KW-0227">DNA damage</keyword>
<dbReference type="GO" id="GO:0032993">
    <property type="term" value="C:protein-DNA complex"/>
    <property type="evidence" value="ECO:0007669"/>
    <property type="project" value="TreeGrafter"/>
</dbReference>
<evidence type="ECO:0000256" key="1">
    <source>
        <dbReference type="ARBA" id="ARBA00000086"/>
    </source>
</evidence>
<organism evidence="6">
    <name type="scientific">Paenibacillus sp. SYP-B3998</name>
    <dbReference type="NCBI Taxonomy" id="2678564"/>
    <lineage>
        <taxon>Bacteria</taxon>
        <taxon>Bacillati</taxon>
        <taxon>Bacillota</taxon>
        <taxon>Bacilli</taxon>
        <taxon>Bacillales</taxon>
        <taxon>Paenibacillaceae</taxon>
        <taxon>Paenibacillus</taxon>
    </lineage>
</organism>
<dbReference type="GO" id="GO:0008725">
    <property type="term" value="F:DNA-3-methyladenine glycosylase activity"/>
    <property type="evidence" value="ECO:0007669"/>
    <property type="project" value="TreeGrafter"/>
</dbReference>
<dbReference type="Gene3D" id="1.10.340.30">
    <property type="entry name" value="Hypothetical protein, domain 2"/>
    <property type="match status" value="1"/>
</dbReference>
<name>A0A6G3ZW18_9BACL</name>
<dbReference type="GO" id="GO:0043916">
    <property type="term" value="F:DNA-7-methylguanine glycosylase activity"/>
    <property type="evidence" value="ECO:0007669"/>
    <property type="project" value="TreeGrafter"/>
</dbReference>
<evidence type="ECO:0000256" key="2">
    <source>
        <dbReference type="ARBA" id="ARBA00012000"/>
    </source>
</evidence>
<dbReference type="EMBL" id="JAAIKC010000003">
    <property type="protein sequence ID" value="NEW06416.1"/>
    <property type="molecule type" value="Genomic_DNA"/>
</dbReference>
<comment type="catalytic activity">
    <reaction evidence="1">
        <text>Hydrolysis of alkylated DNA, releasing 3-methyladenine, 3-methylguanine, 7-methylguanine and 7-methyladenine.</text>
        <dbReference type="EC" id="3.2.2.21"/>
    </reaction>
</comment>
<dbReference type="GO" id="GO:0006307">
    <property type="term" value="P:DNA alkylation repair"/>
    <property type="evidence" value="ECO:0007669"/>
    <property type="project" value="TreeGrafter"/>
</dbReference>
<dbReference type="GO" id="GO:0032131">
    <property type="term" value="F:alkylated DNA binding"/>
    <property type="evidence" value="ECO:0007669"/>
    <property type="project" value="TreeGrafter"/>
</dbReference>
<dbReference type="InterPro" id="IPR003265">
    <property type="entry name" value="HhH-GPD_domain"/>
</dbReference>
<dbReference type="Pfam" id="PF00730">
    <property type="entry name" value="HhH-GPD"/>
    <property type="match status" value="1"/>
</dbReference>
<sequence>MNNERRLEEERGFLYPKAPFDFQKSLSFLCSFNAMKNEQSIESGTMIKAFSVQGVPVVIELSSEGSVNCPIVSYVLYSDDELTESQAQEVLDRIDFFLSLSDDLTAFYDIGSKDSYFEPVLRNCYGYHQVKFMTPFENACWAILVQRNPMPAACQLKRKLYEGYGRTLTVKGTEHFTFPEPADLLGASTEALVETFGSKRAEYLQAVARAFAQTEAIFMKAGDYASVREWLLSIKGIGQWSVDFILIRGLGRMEQIPWQEKAAIEAASAVYHQPLSAKQVKEIADHFGEYQGYCSIIFGLTILYRSEQVYLYNLST</sequence>
<evidence type="ECO:0000256" key="3">
    <source>
        <dbReference type="ARBA" id="ARBA00022763"/>
    </source>
</evidence>
<dbReference type="Gene3D" id="3.30.310.20">
    <property type="entry name" value="DNA-3-methyladenine glycosylase AlkA, N-terminal domain"/>
    <property type="match status" value="1"/>
</dbReference>
<dbReference type="InterPro" id="IPR051912">
    <property type="entry name" value="Alkylbase_DNA_Glycosylase/TA"/>
</dbReference>
<feature type="domain" description="HhH-GPD" evidence="5">
    <location>
        <begin position="144"/>
        <end position="290"/>
    </location>
</feature>
<keyword evidence="4" id="KW-0234">DNA repair</keyword>
<reference evidence="6" key="1">
    <citation type="submission" date="2020-02" db="EMBL/GenBank/DDBJ databases">
        <authorList>
            <person name="Shen X.-R."/>
            <person name="Zhang Y.-X."/>
        </authorList>
    </citation>
    <scope>NUCLEOTIDE SEQUENCE</scope>
    <source>
        <strain evidence="6">SYP-B3998</strain>
    </source>
</reference>
<dbReference type="EC" id="3.2.2.21" evidence="2"/>
<dbReference type="GO" id="GO:0006285">
    <property type="term" value="P:base-excision repair, AP site formation"/>
    <property type="evidence" value="ECO:0007669"/>
    <property type="project" value="TreeGrafter"/>
</dbReference>
<evidence type="ECO:0000256" key="4">
    <source>
        <dbReference type="ARBA" id="ARBA00023204"/>
    </source>
</evidence>
<dbReference type="AlphaFoldDB" id="A0A6G3ZW18"/>
<dbReference type="SMART" id="SM00478">
    <property type="entry name" value="ENDO3c"/>
    <property type="match status" value="1"/>
</dbReference>
<evidence type="ECO:0000259" key="5">
    <source>
        <dbReference type="SMART" id="SM00478"/>
    </source>
</evidence>
<gene>
    <name evidence="6" type="ORF">GK047_10385</name>
</gene>
<dbReference type="RefSeq" id="WP_163945393.1">
    <property type="nucleotide sequence ID" value="NZ_JAAIKC010000003.1"/>
</dbReference>
<protein>
    <recommendedName>
        <fullName evidence="2">DNA-3-methyladenine glycosylase II</fullName>
        <ecNumber evidence="2">3.2.2.21</ecNumber>
    </recommendedName>
</protein>
<comment type="caution">
    <text evidence="6">The sequence shown here is derived from an EMBL/GenBank/DDBJ whole genome shotgun (WGS) entry which is preliminary data.</text>
</comment>
<dbReference type="SUPFAM" id="SSF48150">
    <property type="entry name" value="DNA-glycosylase"/>
    <property type="match status" value="1"/>
</dbReference>
<dbReference type="CDD" id="cd00056">
    <property type="entry name" value="ENDO3c"/>
    <property type="match status" value="1"/>
</dbReference>
<dbReference type="InterPro" id="IPR011257">
    <property type="entry name" value="DNA_glycosylase"/>
</dbReference>
<proteinExistence type="predicted"/>
<dbReference type="PANTHER" id="PTHR43003">
    <property type="entry name" value="DNA-3-METHYLADENINE GLYCOSYLASE"/>
    <property type="match status" value="1"/>
</dbReference>
<accession>A0A6G3ZW18</accession>
<dbReference type="PANTHER" id="PTHR43003:SF5">
    <property type="entry name" value="DNA-3-METHYLADENINE GLYCOSYLASE"/>
    <property type="match status" value="1"/>
</dbReference>